<keyword evidence="3" id="KW-1185">Reference proteome</keyword>
<sequence length="177" mass="19643">MRARTRLKIGISFILGSNLLFLTHGWIYWMPWSAGVKATLFTIFFFTPEVGTLIGAAVMGKENYEMFRLKAAAILRRIRPAGNVSLTRHYIGLGMFLLPLVPAYLQAFKPEWLPDSSPLRWQAMVAAHLICIGGLFVLGGDFWDKLHALFSWKARVPPAPLAEEPALSLPSSAGADD</sequence>
<dbReference type="AlphaFoldDB" id="A0A975G867"/>
<feature type="transmembrane region" description="Helical" evidence="1">
    <location>
        <begin position="7"/>
        <end position="29"/>
    </location>
</feature>
<dbReference type="Proteomes" id="UP000676169">
    <property type="component" value="Chromosome"/>
</dbReference>
<evidence type="ECO:0000313" key="2">
    <source>
        <dbReference type="EMBL" id="QUE50748.1"/>
    </source>
</evidence>
<protein>
    <submittedName>
        <fullName evidence="2">Uncharacterized protein</fullName>
    </submittedName>
</protein>
<keyword evidence="1" id="KW-1133">Transmembrane helix</keyword>
<dbReference type="EMBL" id="CP073100">
    <property type="protein sequence ID" value="QUE50748.1"/>
    <property type="molecule type" value="Genomic_DNA"/>
</dbReference>
<evidence type="ECO:0000256" key="1">
    <source>
        <dbReference type="SAM" id="Phobius"/>
    </source>
</evidence>
<name>A0A975G867_9BACT</name>
<organism evidence="2 3">
    <name type="scientific">Luteolibacter ambystomatis</name>
    <dbReference type="NCBI Taxonomy" id="2824561"/>
    <lineage>
        <taxon>Bacteria</taxon>
        <taxon>Pseudomonadati</taxon>
        <taxon>Verrucomicrobiota</taxon>
        <taxon>Verrucomicrobiia</taxon>
        <taxon>Verrucomicrobiales</taxon>
        <taxon>Verrucomicrobiaceae</taxon>
        <taxon>Luteolibacter</taxon>
    </lineage>
</organism>
<dbReference type="RefSeq" id="WP_211630887.1">
    <property type="nucleotide sequence ID" value="NZ_CP073100.1"/>
</dbReference>
<proteinExistence type="predicted"/>
<feature type="transmembrane region" description="Helical" evidence="1">
    <location>
        <begin position="41"/>
        <end position="60"/>
    </location>
</feature>
<gene>
    <name evidence="2" type="ORF">KBB96_18035</name>
</gene>
<evidence type="ECO:0000313" key="3">
    <source>
        <dbReference type="Proteomes" id="UP000676169"/>
    </source>
</evidence>
<dbReference type="KEGG" id="lamb:KBB96_18035"/>
<accession>A0A975G867</accession>
<feature type="transmembrane region" description="Helical" evidence="1">
    <location>
        <begin position="125"/>
        <end position="143"/>
    </location>
</feature>
<reference evidence="2" key="1">
    <citation type="submission" date="2021-04" db="EMBL/GenBank/DDBJ databases">
        <title>Luteolibacter sp. 32A isolated from the skin of an Anderson's salamander (Ambystoma andersonii).</title>
        <authorList>
            <person name="Spergser J."/>
            <person name="Busse H.-J."/>
        </authorList>
    </citation>
    <scope>NUCLEOTIDE SEQUENCE</scope>
    <source>
        <strain evidence="2">32A</strain>
    </source>
</reference>
<keyword evidence="1" id="KW-0812">Transmembrane</keyword>
<feature type="transmembrane region" description="Helical" evidence="1">
    <location>
        <begin position="86"/>
        <end position="105"/>
    </location>
</feature>
<keyword evidence="1" id="KW-0472">Membrane</keyword>